<organism evidence="7 8">
    <name type="scientific">Thermogemmatispora tikiterensis</name>
    <dbReference type="NCBI Taxonomy" id="1825093"/>
    <lineage>
        <taxon>Bacteria</taxon>
        <taxon>Bacillati</taxon>
        <taxon>Chloroflexota</taxon>
        <taxon>Ktedonobacteria</taxon>
        <taxon>Thermogemmatisporales</taxon>
        <taxon>Thermogemmatisporaceae</taxon>
        <taxon>Thermogemmatispora</taxon>
    </lineage>
</organism>
<keyword evidence="8" id="KW-1185">Reference proteome</keyword>
<name>A0A328VDE4_9CHLR</name>
<dbReference type="Gene3D" id="1.10.510.10">
    <property type="entry name" value="Transferase(Phosphotransferase) domain 1"/>
    <property type="match status" value="1"/>
</dbReference>
<dbReference type="InterPro" id="IPR000719">
    <property type="entry name" value="Prot_kinase_dom"/>
</dbReference>
<protein>
    <recommendedName>
        <fullName evidence="1">non-specific serine/threonine protein kinase</fullName>
        <ecNumber evidence="1">2.7.11.1</ecNumber>
    </recommendedName>
</protein>
<accession>A0A328VDE4</accession>
<dbReference type="PROSITE" id="PS50011">
    <property type="entry name" value="PROTEIN_KINASE_DOM"/>
    <property type="match status" value="1"/>
</dbReference>
<dbReference type="PROSITE" id="PS00108">
    <property type="entry name" value="PROTEIN_KINASE_ST"/>
    <property type="match status" value="1"/>
</dbReference>
<evidence type="ECO:0000256" key="5">
    <source>
        <dbReference type="ARBA" id="ARBA00022840"/>
    </source>
</evidence>
<evidence type="ECO:0000313" key="8">
    <source>
        <dbReference type="Proteomes" id="UP000248706"/>
    </source>
</evidence>
<keyword evidence="5" id="KW-0067">ATP-binding</keyword>
<gene>
    <name evidence="7" type="ORF">A4R35_00460</name>
</gene>
<evidence type="ECO:0000256" key="3">
    <source>
        <dbReference type="ARBA" id="ARBA00022741"/>
    </source>
</evidence>
<dbReference type="GO" id="GO:0005524">
    <property type="term" value="F:ATP binding"/>
    <property type="evidence" value="ECO:0007669"/>
    <property type="project" value="UniProtKB-KW"/>
</dbReference>
<dbReference type="Proteomes" id="UP000248706">
    <property type="component" value="Unassembled WGS sequence"/>
</dbReference>
<dbReference type="SMART" id="SM00220">
    <property type="entry name" value="S_TKc"/>
    <property type="match status" value="1"/>
</dbReference>
<dbReference type="AlphaFoldDB" id="A0A328VDE4"/>
<evidence type="ECO:0000259" key="6">
    <source>
        <dbReference type="PROSITE" id="PS50011"/>
    </source>
</evidence>
<feature type="domain" description="Protein kinase" evidence="6">
    <location>
        <begin position="1"/>
        <end position="166"/>
    </location>
</feature>
<evidence type="ECO:0000256" key="4">
    <source>
        <dbReference type="ARBA" id="ARBA00022777"/>
    </source>
</evidence>
<keyword evidence="4" id="KW-0418">Kinase</keyword>
<dbReference type="SUPFAM" id="SSF56112">
    <property type="entry name" value="Protein kinase-like (PK-like)"/>
    <property type="match status" value="1"/>
</dbReference>
<evidence type="ECO:0000256" key="1">
    <source>
        <dbReference type="ARBA" id="ARBA00012513"/>
    </source>
</evidence>
<keyword evidence="3" id="KW-0547">Nucleotide-binding</keyword>
<keyword evidence="2" id="KW-0808">Transferase</keyword>
<dbReference type="EC" id="2.7.11.1" evidence="1"/>
<evidence type="ECO:0000313" key="7">
    <source>
        <dbReference type="EMBL" id="RAQ93982.1"/>
    </source>
</evidence>
<proteinExistence type="predicted"/>
<dbReference type="Pfam" id="PF00069">
    <property type="entry name" value="Pkinase"/>
    <property type="match status" value="1"/>
</dbReference>
<dbReference type="CDD" id="cd14014">
    <property type="entry name" value="STKc_PknB_like"/>
    <property type="match status" value="1"/>
</dbReference>
<dbReference type="GO" id="GO:0004674">
    <property type="term" value="F:protein serine/threonine kinase activity"/>
    <property type="evidence" value="ECO:0007669"/>
    <property type="project" value="UniProtKB-EC"/>
</dbReference>
<comment type="caution">
    <text evidence="7">The sequence shown here is derived from an EMBL/GenBank/DDBJ whole genome shotgun (WGS) entry which is preliminary data.</text>
</comment>
<sequence length="166" mass="17925">MALKLLTSCQFSPDDLQAFLNEARTLLRLRHAHILPLLDLGFERERSLPFLVMAYAPGGSLCHHLPRGSRLLLSTVLRAVSQLASALQYAHDAGVIHCDLKPDNVLLDAVGRLLLSDFGIGLLTTSFATALTPDAGAEGSAVYMAPEQFVGQPQRASDQYALAVMV</sequence>
<reference evidence="7 8" key="1">
    <citation type="submission" date="2016-08" db="EMBL/GenBank/DDBJ databases">
        <title>Analysis of Carbohydrate Active Enzymes in Thermogemmatispora T81 Reveals Carbohydrate Degradation Ability.</title>
        <authorList>
            <person name="Tomazini A."/>
            <person name="Lal S."/>
            <person name="Stott M."/>
            <person name="Henrissat B."/>
            <person name="Polikarpov I."/>
            <person name="Sparling R."/>
            <person name="Levin D.B."/>
        </authorList>
    </citation>
    <scope>NUCLEOTIDE SEQUENCE [LARGE SCALE GENOMIC DNA]</scope>
    <source>
        <strain evidence="7 8">T81</strain>
    </source>
</reference>
<evidence type="ECO:0000256" key="2">
    <source>
        <dbReference type="ARBA" id="ARBA00022679"/>
    </source>
</evidence>
<dbReference type="InterPro" id="IPR011009">
    <property type="entry name" value="Kinase-like_dom_sf"/>
</dbReference>
<dbReference type="PANTHER" id="PTHR43289:SF6">
    <property type="entry name" value="SERINE_THREONINE-PROTEIN KINASE NEKL-3"/>
    <property type="match status" value="1"/>
</dbReference>
<dbReference type="InterPro" id="IPR008271">
    <property type="entry name" value="Ser/Thr_kinase_AS"/>
</dbReference>
<dbReference type="EMBL" id="MCIF01000002">
    <property type="protein sequence ID" value="RAQ93982.1"/>
    <property type="molecule type" value="Genomic_DNA"/>
</dbReference>
<dbReference type="PANTHER" id="PTHR43289">
    <property type="entry name" value="MITOGEN-ACTIVATED PROTEIN KINASE KINASE KINASE 20-RELATED"/>
    <property type="match status" value="1"/>
</dbReference>